<keyword evidence="4" id="KW-1133">Transmembrane helix</keyword>
<dbReference type="RefSeq" id="WP_072960081.1">
    <property type="nucleotide sequence ID" value="NZ_FQUH01000012.1"/>
</dbReference>
<dbReference type="Gene3D" id="3.30.70.2450">
    <property type="match status" value="1"/>
</dbReference>
<organism evidence="6 7">
    <name type="scientific">Vibrio gazogenes DSM 21264 = NBRC 103151</name>
    <dbReference type="NCBI Taxonomy" id="1123492"/>
    <lineage>
        <taxon>Bacteria</taxon>
        <taxon>Pseudomonadati</taxon>
        <taxon>Pseudomonadota</taxon>
        <taxon>Gammaproteobacteria</taxon>
        <taxon>Vibrionales</taxon>
        <taxon>Vibrionaceae</taxon>
        <taxon>Vibrio</taxon>
    </lineage>
</organism>
<dbReference type="Proteomes" id="UP000184159">
    <property type="component" value="Unassembled WGS sequence"/>
</dbReference>
<evidence type="ECO:0000256" key="1">
    <source>
        <dbReference type="ARBA" id="ARBA00001974"/>
    </source>
</evidence>
<comment type="cofactor">
    <cofactor evidence="1">
        <name>FAD</name>
        <dbReference type="ChEBI" id="CHEBI:57692"/>
    </cofactor>
</comment>
<dbReference type="GO" id="GO:0071949">
    <property type="term" value="F:FAD binding"/>
    <property type="evidence" value="ECO:0007669"/>
    <property type="project" value="InterPro"/>
</dbReference>
<feature type="transmembrane region" description="Helical" evidence="4">
    <location>
        <begin position="12"/>
        <end position="30"/>
    </location>
</feature>
<keyword evidence="7" id="KW-1185">Reference proteome</keyword>
<keyword evidence="2" id="KW-0285">Flavoprotein</keyword>
<evidence type="ECO:0000259" key="5">
    <source>
        <dbReference type="Pfam" id="PF01494"/>
    </source>
</evidence>
<dbReference type="SUPFAM" id="SSF51905">
    <property type="entry name" value="FAD/NAD(P)-binding domain"/>
    <property type="match status" value="1"/>
</dbReference>
<dbReference type="InterPro" id="IPR050641">
    <property type="entry name" value="RIFMO-like"/>
</dbReference>
<sequence length="506" mass="57315">MSYHSENEVLIVGAGPVGMLMALELLLLGIKPKIISKYERTSPHSKATIIWPRVLEILNRVGVAKDIIKNGHYFDQMNYYSNKRKIGDFRFDKLKYTNYNYGIAIPQWKTEYFLEEKLKSKGINIEYGSEFLDGYHCSDDSVATQIKNRNGQEVNCVFKYIIGADGFSSKVRECFGFNFDGFSMKTKLAITDAEIIGETTSREVGYYLHKTGNMVLAPIGDGIFRVGASIPENYKGEIDREFFNNVLKTRSPGNRKLGKINFCGYFEAHVRSADCYNKGNVFLVGDAAHAMSPSGAQGMNSGFQDVLNLSWKLAGVMNNKFDKNILNSYSEERKNGILRTSSLSTFLAKKSLYDNFIMILFRDLIFVFLSRLGFLDKFLSPRIAQIDIPMFDLKEGVNKIERGRRIPLEWEESCTIPNLSINSHTILMWPGDEYDYNSWNGLFNKLSVSFSEGIFINLAGNTLGLIRGLLPSKPLCIIVRPDGFISKVLDVNDELNSNLNNEFNFI</sequence>
<accession>A0A1M5CKB9</accession>
<dbReference type="PRINTS" id="PR00420">
    <property type="entry name" value="RNGMNOXGNASE"/>
</dbReference>
<protein>
    <submittedName>
        <fullName evidence="6">2-polyprenyl-6-methoxyphenol hydroxylase</fullName>
    </submittedName>
</protein>
<gene>
    <name evidence="6" type="ORF">SAMN02745781_02591</name>
</gene>
<dbReference type="EMBL" id="FQUH01000012">
    <property type="protein sequence ID" value="SHF55158.1"/>
    <property type="molecule type" value="Genomic_DNA"/>
</dbReference>
<dbReference type="Pfam" id="PF01494">
    <property type="entry name" value="FAD_binding_3"/>
    <property type="match status" value="1"/>
</dbReference>
<proteinExistence type="predicted"/>
<dbReference type="GO" id="GO:0016709">
    <property type="term" value="F:oxidoreductase activity, acting on paired donors, with incorporation or reduction of molecular oxygen, NAD(P)H as one donor, and incorporation of one atom of oxygen"/>
    <property type="evidence" value="ECO:0007669"/>
    <property type="project" value="UniProtKB-ARBA"/>
</dbReference>
<dbReference type="Gene3D" id="3.50.50.60">
    <property type="entry name" value="FAD/NAD(P)-binding domain"/>
    <property type="match status" value="1"/>
</dbReference>
<keyword evidence="4" id="KW-0472">Membrane</keyword>
<name>A0A1M5CKB9_VIBGA</name>
<dbReference type="PANTHER" id="PTHR43004">
    <property type="entry name" value="TRK SYSTEM POTASSIUM UPTAKE PROTEIN"/>
    <property type="match status" value="1"/>
</dbReference>
<feature type="domain" description="FAD-binding" evidence="5">
    <location>
        <begin position="8"/>
        <end position="335"/>
    </location>
</feature>
<reference evidence="7" key="1">
    <citation type="submission" date="2016-11" db="EMBL/GenBank/DDBJ databases">
        <authorList>
            <person name="Varghese N."/>
            <person name="Submissions S."/>
        </authorList>
    </citation>
    <scope>NUCLEOTIDE SEQUENCE [LARGE SCALE GENOMIC DNA]</scope>
    <source>
        <strain evidence="7">DSM 21264</strain>
    </source>
</reference>
<evidence type="ECO:0000313" key="6">
    <source>
        <dbReference type="EMBL" id="SHF55158.1"/>
    </source>
</evidence>
<dbReference type="InterPro" id="IPR036188">
    <property type="entry name" value="FAD/NAD-bd_sf"/>
</dbReference>
<keyword evidence="3" id="KW-0274">FAD</keyword>
<evidence type="ECO:0000256" key="3">
    <source>
        <dbReference type="ARBA" id="ARBA00022827"/>
    </source>
</evidence>
<dbReference type="AlphaFoldDB" id="A0A1M5CKB9"/>
<dbReference type="InterPro" id="IPR002938">
    <property type="entry name" value="FAD-bd"/>
</dbReference>
<dbReference type="PANTHER" id="PTHR43004:SF19">
    <property type="entry name" value="BINDING MONOOXYGENASE, PUTATIVE (JCVI)-RELATED"/>
    <property type="match status" value="1"/>
</dbReference>
<evidence type="ECO:0000313" key="7">
    <source>
        <dbReference type="Proteomes" id="UP000184159"/>
    </source>
</evidence>
<keyword evidence="4" id="KW-0812">Transmembrane</keyword>
<evidence type="ECO:0000256" key="4">
    <source>
        <dbReference type="SAM" id="Phobius"/>
    </source>
</evidence>
<evidence type="ECO:0000256" key="2">
    <source>
        <dbReference type="ARBA" id="ARBA00022630"/>
    </source>
</evidence>